<dbReference type="AlphaFoldDB" id="A0A9X3MUH2"/>
<evidence type="ECO:0008006" key="4">
    <source>
        <dbReference type="Google" id="ProtNLM"/>
    </source>
</evidence>
<comment type="caution">
    <text evidence="2">The sequence shown here is derived from an EMBL/GenBank/DDBJ whole genome shotgun (WGS) entry which is preliminary data.</text>
</comment>
<evidence type="ECO:0000256" key="1">
    <source>
        <dbReference type="SAM" id="SignalP"/>
    </source>
</evidence>
<keyword evidence="3" id="KW-1185">Reference proteome</keyword>
<feature type="signal peptide" evidence="1">
    <location>
        <begin position="1"/>
        <end position="26"/>
    </location>
</feature>
<protein>
    <recommendedName>
        <fullName evidence="4">BMP family ABC transporter substrate-binding protein</fullName>
    </recommendedName>
</protein>
<accession>A0A9X3MUH2</accession>
<evidence type="ECO:0000313" key="2">
    <source>
        <dbReference type="EMBL" id="MDA0161495.1"/>
    </source>
</evidence>
<dbReference type="Proteomes" id="UP001149140">
    <property type="component" value="Unassembled WGS sequence"/>
</dbReference>
<organism evidence="2 3">
    <name type="scientific">Solirubrobacter ginsenosidimutans</name>
    <dbReference type="NCBI Taxonomy" id="490573"/>
    <lineage>
        <taxon>Bacteria</taxon>
        <taxon>Bacillati</taxon>
        <taxon>Actinomycetota</taxon>
        <taxon>Thermoleophilia</taxon>
        <taxon>Solirubrobacterales</taxon>
        <taxon>Solirubrobacteraceae</taxon>
        <taxon>Solirubrobacter</taxon>
    </lineage>
</organism>
<reference evidence="2" key="1">
    <citation type="submission" date="2022-10" db="EMBL/GenBank/DDBJ databases">
        <title>The WGS of Solirubrobacter ginsenosidimutans DSM 21036.</title>
        <authorList>
            <person name="Jiang Z."/>
        </authorList>
    </citation>
    <scope>NUCLEOTIDE SEQUENCE</scope>
    <source>
        <strain evidence="2">DSM 21036</strain>
    </source>
</reference>
<feature type="chain" id="PRO_5040966406" description="BMP family ABC transporter substrate-binding protein" evidence="1">
    <location>
        <begin position="27"/>
        <end position="115"/>
    </location>
</feature>
<evidence type="ECO:0000313" key="3">
    <source>
        <dbReference type="Proteomes" id="UP001149140"/>
    </source>
</evidence>
<keyword evidence="1" id="KW-0732">Signal</keyword>
<dbReference type="EMBL" id="JAPDOD010000012">
    <property type="protein sequence ID" value="MDA0161495.1"/>
    <property type="molecule type" value="Genomic_DNA"/>
</dbReference>
<sequence>MNHRIRQFLIIVVAVFAISGAAALSAKGEQSTPKVAVVVAGRAAEQPSVVARARDIAADRGAQLRVTHTTADELGVTHRLAAASYDEVLTIGVDRRISIDPVTARFPDTRFVAVN</sequence>
<name>A0A9X3MUH2_9ACTN</name>
<proteinExistence type="predicted"/>
<gene>
    <name evidence="2" type="ORF">OM076_14560</name>
</gene>